<comment type="caution">
    <text evidence="2">The sequence shown here is derived from an EMBL/GenBank/DDBJ whole genome shotgun (WGS) entry which is preliminary data.</text>
</comment>
<keyword evidence="1" id="KW-0732">Signal</keyword>
<feature type="signal peptide" evidence="1">
    <location>
        <begin position="1"/>
        <end position="22"/>
    </location>
</feature>
<dbReference type="EMBL" id="CAWYQH010000108">
    <property type="protein sequence ID" value="CAK8689116.1"/>
    <property type="molecule type" value="Genomic_DNA"/>
</dbReference>
<evidence type="ECO:0008006" key="4">
    <source>
        <dbReference type="Google" id="ProtNLM"/>
    </source>
</evidence>
<evidence type="ECO:0000313" key="2">
    <source>
        <dbReference type="EMBL" id="CAK8689116.1"/>
    </source>
</evidence>
<dbReference type="Proteomes" id="UP001642483">
    <property type="component" value="Unassembled WGS sequence"/>
</dbReference>
<evidence type="ECO:0000313" key="3">
    <source>
        <dbReference type="Proteomes" id="UP001642483"/>
    </source>
</evidence>
<organism evidence="2 3">
    <name type="scientific">Clavelina lepadiformis</name>
    <name type="common">Light-bulb sea squirt</name>
    <name type="synonym">Ascidia lepadiformis</name>
    <dbReference type="NCBI Taxonomy" id="159417"/>
    <lineage>
        <taxon>Eukaryota</taxon>
        <taxon>Metazoa</taxon>
        <taxon>Chordata</taxon>
        <taxon>Tunicata</taxon>
        <taxon>Ascidiacea</taxon>
        <taxon>Aplousobranchia</taxon>
        <taxon>Clavelinidae</taxon>
        <taxon>Clavelina</taxon>
    </lineage>
</organism>
<feature type="chain" id="PRO_5046687814" description="Salivary secreted peptide" evidence="1">
    <location>
        <begin position="23"/>
        <end position="97"/>
    </location>
</feature>
<proteinExistence type="predicted"/>
<evidence type="ECO:0000256" key="1">
    <source>
        <dbReference type="SAM" id="SignalP"/>
    </source>
</evidence>
<accession>A0ABP0GE32</accession>
<reference evidence="2 3" key="1">
    <citation type="submission" date="2024-02" db="EMBL/GenBank/DDBJ databases">
        <authorList>
            <person name="Daric V."/>
            <person name="Darras S."/>
        </authorList>
    </citation>
    <scope>NUCLEOTIDE SEQUENCE [LARGE SCALE GENOMIC DNA]</scope>
</reference>
<protein>
    <recommendedName>
        <fullName evidence="4">Salivary secreted peptide</fullName>
    </recommendedName>
</protein>
<name>A0ABP0GE32_CLALP</name>
<keyword evidence="3" id="KW-1185">Reference proteome</keyword>
<sequence length="97" mass="10875">MWKILTCIAVVLVVYQFKTTTADGIIDGSQEPEIKTANTALNDDITTTPAATARFKTPPRPKTLKAMAEIFNQLQKCDANMHEKWSMQTLEQVYANL</sequence>
<gene>
    <name evidence="2" type="ORF">CVLEPA_LOCUS21089</name>
</gene>